<keyword evidence="8" id="KW-1185">Reference proteome</keyword>
<dbReference type="AlphaFoldDB" id="A0A1H5ES06"/>
<evidence type="ECO:0000313" key="7">
    <source>
        <dbReference type="EMBL" id="SED93902.1"/>
    </source>
</evidence>
<protein>
    <submittedName>
        <fullName evidence="7">NTE family protein</fullName>
    </submittedName>
</protein>
<dbReference type="EMBL" id="FNSV01000007">
    <property type="protein sequence ID" value="SED93902.1"/>
    <property type="molecule type" value="Genomic_DNA"/>
</dbReference>
<dbReference type="OrthoDB" id="4080114at2"/>
<evidence type="ECO:0000259" key="6">
    <source>
        <dbReference type="PROSITE" id="PS51635"/>
    </source>
</evidence>
<feature type="compositionally biased region" description="Basic and acidic residues" evidence="5">
    <location>
        <begin position="13"/>
        <end position="25"/>
    </location>
</feature>
<feature type="region of interest" description="Disordered" evidence="5">
    <location>
        <begin position="1"/>
        <end position="49"/>
    </location>
</feature>
<keyword evidence="2 4" id="KW-0442">Lipid degradation</keyword>
<dbReference type="Gene3D" id="3.40.1090.10">
    <property type="entry name" value="Cytosolic phospholipase A2 catalytic domain"/>
    <property type="match status" value="1"/>
</dbReference>
<feature type="short sequence motif" description="DGA/G" evidence="4">
    <location>
        <begin position="249"/>
        <end position="251"/>
    </location>
</feature>
<dbReference type="GO" id="GO:0016787">
    <property type="term" value="F:hydrolase activity"/>
    <property type="evidence" value="ECO:0007669"/>
    <property type="project" value="UniProtKB-UniRule"/>
</dbReference>
<proteinExistence type="predicted"/>
<organism evidence="7 8">
    <name type="scientific">Rhodococcus koreensis</name>
    <dbReference type="NCBI Taxonomy" id="99653"/>
    <lineage>
        <taxon>Bacteria</taxon>
        <taxon>Bacillati</taxon>
        <taxon>Actinomycetota</taxon>
        <taxon>Actinomycetes</taxon>
        <taxon>Mycobacteriales</taxon>
        <taxon>Nocardiaceae</taxon>
        <taxon>Rhodococcus</taxon>
    </lineage>
</organism>
<evidence type="ECO:0000256" key="1">
    <source>
        <dbReference type="ARBA" id="ARBA00022801"/>
    </source>
</evidence>
<dbReference type="InterPro" id="IPR050301">
    <property type="entry name" value="NTE"/>
</dbReference>
<dbReference type="InterPro" id="IPR016035">
    <property type="entry name" value="Acyl_Trfase/lysoPLipase"/>
</dbReference>
<dbReference type="InterPro" id="IPR002641">
    <property type="entry name" value="PNPLA_dom"/>
</dbReference>
<dbReference type="Pfam" id="PF01734">
    <property type="entry name" value="Patatin"/>
    <property type="match status" value="1"/>
</dbReference>
<reference evidence="8" key="1">
    <citation type="submission" date="2016-10" db="EMBL/GenBank/DDBJ databases">
        <authorList>
            <person name="Varghese N."/>
            <person name="Submissions S."/>
        </authorList>
    </citation>
    <scope>NUCLEOTIDE SEQUENCE [LARGE SCALE GENOMIC DNA]</scope>
    <source>
        <strain evidence="8">DSM 44498</strain>
    </source>
</reference>
<keyword evidence="1 4" id="KW-0378">Hydrolase</keyword>
<evidence type="ECO:0000256" key="3">
    <source>
        <dbReference type="ARBA" id="ARBA00023098"/>
    </source>
</evidence>
<dbReference type="PANTHER" id="PTHR14226:SF57">
    <property type="entry name" value="BLR7027 PROTEIN"/>
    <property type="match status" value="1"/>
</dbReference>
<name>A0A1H5ES06_9NOCA</name>
<keyword evidence="3 4" id="KW-0443">Lipid metabolism</keyword>
<dbReference type="GO" id="GO:0016042">
    <property type="term" value="P:lipid catabolic process"/>
    <property type="evidence" value="ECO:0007669"/>
    <property type="project" value="UniProtKB-UniRule"/>
</dbReference>
<feature type="active site" description="Nucleophile" evidence="4">
    <location>
        <position position="82"/>
    </location>
</feature>
<dbReference type="SUPFAM" id="SSF52151">
    <property type="entry name" value="FabD/lysophospholipase-like"/>
    <property type="match status" value="1"/>
</dbReference>
<feature type="domain" description="PNPLA" evidence="6">
    <location>
        <begin position="48"/>
        <end position="262"/>
    </location>
</feature>
<dbReference type="PROSITE" id="PS51635">
    <property type="entry name" value="PNPLA"/>
    <property type="match status" value="1"/>
</dbReference>
<evidence type="ECO:0000256" key="4">
    <source>
        <dbReference type="PROSITE-ProRule" id="PRU01161"/>
    </source>
</evidence>
<sequence>MLSCDTAQPTVKRTSDGRRHSDSPKPVKRSHSPERLATVSGWPSAWDSSSRVAGARGAYEAGAITSPLPRLGRPPTILVGTSAGALTVTGLAADADLGLDQAAEHVVSRWSSVALDDVFGVVSSIAGGGLRYLGQLAGLHVRLSSPFDTTRMTETITKLVPFERVHENIERGIVEAVAVAATSVATGGTVVFVEKHPSIELPRYDANRNISYVETELRPEHVLASAAVPGLFRPIHIGTPPAWAGWYVDGGLRLNMPLKPAVQMGADRLGMVSTRPRHWPTGLPSQQHTGTGEPDIFNAAGVILRAMLADRMVEDLHRLESRNAQAHADPGGAPFRPIDVEFAGPPLERADALAVLADEVFRQRYRGLRRLRHPQLSVLARFIGGEATDRGGLLSFLFFDPAFTVPAAALGRADGRLRLHRPRTTGRNA</sequence>
<dbReference type="Proteomes" id="UP000183561">
    <property type="component" value="Unassembled WGS sequence"/>
</dbReference>
<evidence type="ECO:0000256" key="5">
    <source>
        <dbReference type="SAM" id="MobiDB-lite"/>
    </source>
</evidence>
<feature type="short sequence motif" description="GXSXG" evidence="4">
    <location>
        <begin position="80"/>
        <end position="84"/>
    </location>
</feature>
<feature type="compositionally biased region" description="Polar residues" evidence="5">
    <location>
        <begin position="1"/>
        <end position="12"/>
    </location>
</feature>
<accession>A0A1H5ES06</accession>
<evidence type="ECO:0000313" key="8">
    <source>
        <dbReference type="Proteomes" id="UP000183561"/>
    </source>
</evidence>
<dbReference type="PANTHER" id="PTHR14226">
    <property type="entry name" value="NEUROPATHY TARGET ESTERASE/SWISS CHEESE D.MELANOGASTER"/>
    <property type="match status" value="1"/>
</dbReference>
<comment type="caution">
    <text evidence="4">Lacks conserved residue(s) required for the propagation of feature annotation.</text>
</comment>
<evidence type="ECO:0000256" key="2">
    <source>
        <dbReference type="ARBA" id="ARBA00022963"/>
    </source>
</evidence>
<feature type="active site" description="Proton acceptor" evidence="4">
    <location>
        <position position="249"/>
    </location>
</feature>
<gene>
    <name evidence="7" type="ORF">SAMN04490239_9330</name>
</gene>